<dbReference type="SUPFAM" id="SSF51126">
    <property type="entry name" value="Pectin lyase-like"/>
    <property type="match status" value="1"/>
</dbReference>
<dbReference type="GO" id="GO:0046983">
    <property type="term" value="F:protein dimerization activity"/>
    <property type="evidence" value="ECO:0007669"/>
    <property type="project" value="InterPro"/>
</dbReference>
<feature type="non-terminal residue" evidence="3">
    <location>
        <position position="274"/>
    </location>
</feature>
<feature type="compositionally biased region" description="Low complexity" evidence="1">
    <location>
        <begin position="197"/>
        <end position="221"/>
    </location>
</feature>
<evidence type="ECO:0000256" key="1">
    <source>
        <dbReference type="SAM" id="MobiDB-lite"/>
    </source>
</evidence>
<dbReference type="SUPFAM" id="SSF53098">
    <property type="entry name" value="Ribonuclease H-like"/>
    <property type="match status" value="1"/>
</dbReference>
<dbReference type="EMBL" id="JACGWN010000006">
    <property type="protein sequence ID" value="KAL0446302.1"/>
    <property type="molecule type" value="Genomic_DNA"/>
</dbReference>
<dbReference type="Pfam" id="PF05699">
    <property type="entry name" value="Dimer_Tnp_hAT"/>
    <property type="match status" value="1"/>
</dbReference>
<sequence length="274" mass="30342">MSRFQSESNQSTSIHSSGGSGDNEDVTHKSRGDKRKKSVVWEHFTKVRGVNDVMHAKYNYCEKLLSGNVAYALPLKEAFSRLQRIDKLYKFNPPESEWEVAKIVHECLQIFYEATRHFSGQTFSILDWWKTNSPKLPILAKIARGILALPATTVASEAAFSVGGRVVQSRACLLSDVVEALVVADDWIGSIPKKTSNYHTTSTLSSSSSRSNTPTPSSNSSNHRRHKWVGPSGHRLIRVDVHGLGDFRSVQAAVDSVPEGNRKNVLIQISAGCY</sequence>
<protein>
    <submittedName>
        <fullName evidence="3">AC transposase</fullName>
    </submittedName>
</protein>
<reference evidence="3" key="2">
    <citation type="journal article" date="2024" name="Plant">
        <title>Genomic evolution and insights into agronomic trait innovations of Sesamum species.</title>
        <authorList>
            <person name="Miao H."/>
            <person name="Wang L."/>
            <person name="Qu L."/>
            <person name="Liu H."/>
            <person name="Sun Y."/>
            <person name="Le M."/>
            <person name="Wang Q."/>
            <person name="Wei S."/>
            <person name="Zheng Y."/>
            <person name="Lin W."/>
            <person name="Duan Y."/>
            <person name="Cao H."/>
            <person name="Xiong S."/>
            <person name="Wang X."/>
            <person name="Wei L."/>
            <person name="Li C."/>
            <person name="Ma Q."/>
            <person name="Ju M."/>
            <person name="Zhao R."/>
            <person name="Li G."/>
            <person name="Mu C."/>
            <person name="Tian Q."/>
            <person name="Mei H."/>
            <person name="Zhang T."/>
            <person name="Gao T."/>
            <person name="Zhang H."/>
        </authorList>
    </citation>
    <scope>NUCLEOTIDE SEQUENCE</scope>
    <source>
        <strain evidence="3">KEN1</strain>
    </source>
</reference>
<gene>
    <name evidence="3" type="ORF">Slati_1758100</name>
</gene>
<name>A0AAW2WX02_9LAMI</name>
<proteinExistence type="predicted"/>
<dbReference type="InterPro" id="IPR008906">
    <property type="entry name" value="HATC_C_dom"/>
</dbReference>
<evidence type="ECO:0000259" key="2">
    <source>
        <dbReference type="Pfam" id="PF05699"/>
    </source>
</evidence>
<dbReference type="AlphaFoldDB" id="A0AAW2WX02"/>
<dbReference type="InterPro" id="IPR011050">
    <property type="entry name" value="Pectin_lyase_fold/virulence"/>
</dbReference>
<feature type="region of interest" description="Disordered" evidence="1">
    <location>
        <begin position="197"/>
        <end position="229"/>
    </location>
</feature>
<dbReference type="InterPro" id="IPR012337">
    <property type="entry name" value="RNaseH-like_sf"/>
</dbReference>
<feature type="domain" description="HAT C-terminal dimerisation" evidence="2">
    <location>
        <begin position="121"/>
        <end position="188"/>
    </location>
</feature>
<feature type="region of interest" description="Disordered" evidence="1">
    <location>
        <begin position="1"/>
        <end position="34"/>
    </location>
</feature>
<dbReference type="PANTHER" id="PTHR23272">
    <property type="entry name" value="BED FINGER-RELATED"/>
    <property type="match status" value="1"/>
</dbReference>
<dbReference type="PANTHER" id="PTHR23272:SF161">
    <property type="entry name" value="ZINC FINGER BED DOMAIN-CONTAINING PROTEIN RICESLEEPER 1-LIKE"/>
    <property type="match status" value="1"/>
</dbReference>
<accession>A0AAW2WX02</accession>
<dbReference type="InterPro" id="IPR012334">
    <property type="entry name" value="Pectin_lyas_fold"/>
</dbReference>
<comment type="caution">
    <text evidence="3">The sequence shown here is derived from an EMBL/GenBank/DDBJ whole genome shotgun (WGS) entry which is preliminary data.</text>
</comment>
<dbReference type="Gene3D" id="2.160.20.10">
    <property type="entry name" value="Single-stranded right-handed beta-helix, Pectin lyase-like"/>
    <property type="match status" value="1"/>
</dbReference>
<organism evidence="3">
    <name type="scientific">Sesamum latifolium</name>
    <dbReference type="NCBI Taxonomy" id="2727402"/>
    <lineage>
        <taxon>Eukaryota</taxon>
        <taxon>Viridiplantae</taxon>
        <taxon>Streptophyta</taxon>
        <taxon>Embryophyta</taxon>
        <taxon>Tracheophyta</taxon>
        <taxon>Spermatophyta</taxon>
        <taxon>Magnoliopsida</taxon>
        <taxon>eudicotyledons</taxon>
        <taxon>Gunneridae</taxon>
        <taxon>Pentapetalae</taxon>
        <taxon>asterids</taxon>
        <taxon>lamiids</taxon>
        <taxon>Lamiales</taxon>
        <taxon>Pedaliaceae</taxon>
        <taxon>Sesamum</taxon>
    </lineage>
</organism>
<feature type="compositionally biased region" description="Polar residues" evidence="1">
    <location>
        <begin position="1"/>
        <end position="17"/>
    </location>
</feature>
<reference evidence="3" key="1">
    <citation type="submission" date="2020-06" db="EMBL/GenBank/DDBJ databases">
        <authorList>
            <person name="Li T."/>
            <person name="Hu X."/>
            <person name="Zhang T."/>
            <person name="Song X."/>
            <person name="Zhang H."/>
            <person name="Dai N."/>
            <person name="Sheng W."/>
            <person name="Hou X."/>
            <person name="Wei L."/>
        </authorList>
    </citation>
    <scope>NUCLEOTIDE SEQUENCE</scope>
    <source>
        <strain evidence="3">KEN1</strain>
        <tissue evidence="3">Leaf</tissue>
    </source>
</reference>
<evidence type="ECO:0000313" key="3">
    <source>
        <dbReference type="EMBL" id="KAL0446302.1"/>
    </source>
</evidence>